<dbReference type="GO" id="GO:0016462">
    <property type="term" value="F:pyrophosphatase activity"/>
    <property type="evidence" value="ECO:0007669"/>
    <property type="project" value="UniProtKB-ARBA"/>
</dbReference>
<protein>
    <submittedName>
        <fullName evidence="2">(pine wood nematode) hypothetical protein</fullName>
    </submittedName>
    <submittedName>
        <fullName evidence="5">CYTH domain-containing protein</fullName>
    </submittedName>
</protein>
<dbReference type="CDD" id="cd07890">
    <property type="entry name" value="CYTH-like_AC_IV-like"/>
    <property type="match status" value="1"/>
</dbReference>
<dbReference type="SUPFAM" id="SSF55154">
    <property type="entry name" value="CYTH-like phosphatases"/>
    <property type="match status" value="1"/>
</dbReference>
<reference evidence="5" key="1">
    <citation type="submission" date="2016-11" db="UniProtKB">
        <authorList>
            <consortium name="WormBaseParasite"/>
        </authorList>
    </citation>
    <scope>IDENTIFICATION</scope>
</reference>
<dbReference type="AlphaFoldDB" id="A0A1I7RQ69"/>
<dbReference type="Proteomes" id="UP000095284">
    <property type="component" value="Unplaced"/>
</dbReference>
<organism evidence="3 5">
    <name type="scientific">Bursaphelenchus xylophilus</name>
    <name type="common">Pinewood nematode worm</name>
    <name type="synonym">Aphelenchoides xylophilus</name>
    <dbReference type="NCBI Taxonomy" id="6326"/>
    <lineage>
        <taxon>Eukaryota</taxon>
        <taxon>Metazoa</taxon>
        <taxon>Ecdysozoa</taxon>
        <taxon>Nematoda</taxon>
        <taxon>Chromadorea</taxon>
        <taxon>Rhabditida</taxon>
        <taxon>Tylenchina</taxon>
        <taxon>Tylenchomorpha</taxon>
        <taxon>Aphelenchoidea</taxon>
        <taxon>Aphelenchoididae</taxon>
        <taxon>Bursaphelenchus</taxon>
    </lineage>
</organism>
<feature type="domain" description="CYTH" evidence="1">
    <location>
        <begin position="10"/>
        <end position="175"/>
    </location>
</feature>
<sequence>MEKLNQAEQVVTLSIKASVSDLEAMESKIFAFTESIGHLATQQDTYFNVPYGQLKLRKTYPNKEQGELISAKSISHIPHLVETRATRIHEASALKKTLELCISELGTIKKKRRVYVKDNVRINLDDVEGLGVYVDVEIKKDATNDVEKQAVEVKKALGITDDMIVTSNYLELYRKRKSADSGFDDETSDASL</sequence>
<dbReference type="PANTHER" id="PTHR21028">
    <property type="entry name" value="SI:CH211-156B7.4"/>
    <property type="match status" value="1"/>
</dbReference>
<dbReference type="WBParaSite" id="BXY_0286100.1">
    <property type="protein sequence ID" value="BXY_0286100.1"/>
    <property type="gene ID" value="BXY_0286100"/>
</dbReference>
<dbReference type="EMBL" id="CAJFDI010000002">
    <property type="protein sequence ID" value="CAD5215413.1"/>
    <property type="molecule type" value="Genomic_DNA"/>
</dbReference>
<evidence type="ECO:0000313" key="5">
    <source>
        <dbReference type="WBParaSite" id="BXY_0286100.1"/>
    </source>
</evidence>
<evidence type="ECO:0000313" key="2">
    <source>
        <dbReference type="EMBL" id="CAD5215413.1"/>
    </source>
</evidence>
<dbReference type="Proteomes" id="UP000659654">
    <property type="component" value="Unassembled WGS sequence"/>
</dbReference>
<name>A0A1I7RQ69_BURXY</name>
<evidence type="ECO:0000259" key="1">
    <source>
        <dbReference type="PROSITE" id="PS51707"/>
    </source>
</evidence>
<proteinExistence type="predicted"/>
<dbReference type="InterPro" id="IPR008173">
    <property type="entry name" value="Adenylyl_cyclase_CyaB"/>
</dbReference>
<dbReference type="Proteomes" id="UP000582659">
    <property type="component" value="Unassembled WGS sequence"/>
</dbReference>
<dbReference type="PROSITE" id="PS51707">
    <property type="entry name" value="CYTH"/>
    <property type="match status" value="1"/>
</dbReference>
<dbReference type="Gene3D" id="2.40.320.10">
    <property type="entry name" value="Hypothetical Protein Pfu-838710-001"/>
    <property type="match status" value="1"/>
</dbReference>
<dbReference type="OrthoDB" id="6159137at2759"/>
<keyword evidence="4" id="KW-1185">Reference proteome</keyword>
<reference evidence="2" key="2">
    <citation type="submission" date="2020-09" db="EMBL/GenBank/DDBJ databases">
        <authorList>
            <person name="Kikuchi T."/>
        </authorList>
    </citation>
    <scope>NUCLEOTIDE SEQUENCE</scope>
    <source>
        <strain evidence="2">Ka4C1</strain>
    </source>
</reference>
<dbReference type="InterPro" id="IPR023577">
    <property type="entry name" value="CYTH_domain"/>
</dbReference>
<dbReference type="InterPro" id="IPR033469">
    <property type="entry name" value="CYTH-like_dom_sf"/>
</dbReference>
<dbReference type="EMBL" id="CAJFCV020000002">
    <property type="protein sequence ID" value="CAG9097248.1"/>
    <property type="molecule type" value="Genomic_DNA"/>
</dbReference>
<evidence type="ECO:0000313" key="3">
    <source>
        <dbReference type="Proteomes" id="UP000095284"/>
    </source>
</evidence>
<gene>
    <name evidence="2" type="ORF">BXYJ_LOCUS4017</name>
</gene>
<dbReference type="SMR" id="A0A1I7RQ69"/>
<dbReference type="PANTHER" id="PTHR21028:SF2">
    <property type="entry name" value="CYTH DOMAIN-CONTAINING PROTEIN"/>
    <property type="match status" value="1"/>
</dbReference>
<accession>A0A1I7RQ69</accession>
<evidence type="ECO:0000313" key="4">
    <source>
        <dbReference type="Proteomes" id="UP000659654"/>
    </source>
</evidence>
<dbReference type="Pfam" id="PF01928">
    <property type="entry name" value="CYTH"/>
    <property type="match status" value="1"/>
</dbReference>